<evidence type="ECO:0000256" key="1">
    <source>
        <dbReference type="SAM" id="MobiDB-lite"/>
    </source>
</evidence>
<keyword evidence="3" id="KW-1185">Reference proteome</keyword>
<organism evidence="2 3">
    <name type="scientific">Gonapodya prolifera (strain JEL478)</name>
    <name type="common">Monoblepharis prolifera</name>
    <dbReference type="NCBI Taxonomy" id="1344416"/>
    <lineage>
        <taxon>Eukaryota</taxon>
        <taxon>Fungi</taxon>
        <taxon>Fungi incertae sedis</taxon>
        <taxon>Chytridiomycota</taxon>
        <taxon>Chytridiomycota incertae sedis</taxon>
        <taxon>Monoblepharidomycetes</taxon>
        <taxon>Monoblepharidales</taxon>
        <taxon>Gonapodyaceae</taxon>
        <taxon>Gonapodya</taxon>
    </lineage>
</organism>
<feature type="region of interest" description="Disordered" evidence="1">
    <location>
        <begin position="1"/>
        <end position="24"/>
    </location>
</feature>
<dbReference type="Proteomes" id="UP000070544">
    <property type="component" value="Unassembled WGS sequence"/>
</dbReference>
<reference evidence="2 3" key="1">
    <citation type="journal article" date="2015" name="Genome Biol. Evol.">
        <title>Phylogenomic analyses indicate that early fungi evolved digesting cell walls of algal ancestors of land plants.</title>
        <authorList>
            <person name="Chang Y."/>
            <person name="Wang S."/>
            <person name="Sekimoto S."/>
            <person name="Aerts A.L."/>
            <person name="Choi C."/>
            <person name="Clum A."/>
            <person name="LaButti K.M."/>
            <person name="Lindquist E.A."/>
            <person name="Yee Ngan C."/>
            <person name="Ohm R.A."/>
            <person name="Salamov A.A."/>
            <person name="Grigoriev I.V."/>
            <person name="Spatafora J.W."/>
            <person name="Berbee M.L."/>
        </authorList>
    </citation>
    <scope>NUCLEOTIDE SEQUENCE [LARGE SCALE GENOMIC DNA]</scope>
    <source>
        <strain evidence="2 3">JEL478</strain>
    </source>
</reference>
<dbReference type="EMBL" id="KQ965789">
    <property type="protein sequence ID" value="KXS12291.1"/>
    <property type="molecule type" value="Genomic_DNA"/>
</dbReference>
<feature type="compositionally biased region" description="Basic residues" evidence="1">
    <location>
        <begin position="1"/>
        <end position="11"/>
    </location>
</feature>
<name>A0A139A6A7_GONPJ</name>
<dbReference type="AlphaFoldDB" id="A0A139A6A7"/>
<protein>
    <submittedName>
        <fullName evidence="2">Uncharacterized protein</fullName>
    </submittedName>
</protein>
<accession>A0A139A6A7</accession>
<evidence type="ECO:0000313" key="2">
    <source>
        <dbReference type="EMBL" id="KXS12291.1"/>
    </source>
</evidence>
<proteinExistence type="predicted"/>
<sequence length="114" mass="12638">MRANPPHRNKEKKNLGEEPSSFPRSTPIVVVLGVSSSLTFPSAHSLPRVIRQLTWPTSFNSLLLDRHLSTTFNHPHIHSSELAHPLLTCALYRSCLANADPQALLPSNIIQVSQ</sequence>
<evidence type="ECO:0000313" key="3">
    <source>
        <dbReference type="Proteomes" id="UP000070544"/>
    </source>
</evidence>
<gene>
    <name evidence="2" type="ORF">M427DRAFT_398529</name>
</gene>